<evidence type="ECO:0000256" key="2">
    <source>
        <dbReference type="ARBA" id="ARBA00023315"/>
    </source>
</evidence>
<reference evidence="5" key="1">
    <citation type="submission" date="2015-05" db="EMBL/GenBank/DDBJ databases">
        <authorList>
            <person name="Urmite Genomes"/>
        </authorList>
    </citation>
    <scope>NUCLEOTIDE SEQUENCE [LARGE SCALE GENOMIC DNA]</scope>
    <source>
        <strain evidence="5">LF1</strain>
    </source>
</reference>
<dbReference type="AlphaFoldDB" id="A0A0U1NUU8"/>
<dbReference type="OrthoDB" id="7163760at2"/>
<dbReference type="Proteomes" id="UP000199087">
    <property type="component" value="Unassembled WGS sequence"/>
</dbReference>
<dbReference type="CDD" id="cd04301">
    <property type="entry name" value="NAT_SF"/>
    <property type="match status" value="2"/>
</dbReference>
<dbReference type="InterPro" id="IPR050680">
    <property type="entry name" value="YpeA/RimI_acetyltransf"/>
</dbReference>
<dbReference type="Gene3D" id="3.40.630.30">
    <property type="match status" value="2"/>
</dbReference>
<feature type="domain" description="N-acetyltransferase" evidence="3">
    <location>
        <begin position="1"/>
        <end position="142"/>
    </location>
</feature>
<keyword evidence="1 4" id="KW-0808">Transferase</keyword>
<dbReference type="SUPFAM" id="SSF55729">
    <property type="entry name" value="Acyl-CoA N-acyltransferases (Nat)"/>
    <property type="match status" value="2"/>
</dbReference>
<dbReference type="EMBL" id="CVRB01000002">
    <property type="protein sequence ID" value="CRK81839.1"/>
    <property type="molecule type" value="Genomic_DNA"/>
</dbReference>
<sequence length="275" mass="31734">MLTEKELFEIKELQEACEKEGGFHLKLNFEMLENRLEDCKEDFFHYEDGRLVGFLGSYDFGNKVELCGMVHPDYRRRGVFSRLLTMGLEEVKKRNIRTILLNAPTDSHTAKGFLRNIPCAFSFAEYQMKWQRTELAEDSSVTIRSSFSNDDLEMEIQLDVLGFGLNESEASEMNRRIRENSSDQRLIIEVEGETVGKMRVSELNGEAWIYGFVVFPGLRGKGIGRKALSKVVKIEDHKGLSIFLEVEAKNTHALGLYESCGFRSYHSQDYYEYLN</sequence>
<organism evidence="4 5">
    <name type="scientific">Neobacillus massiliamazoniensis</name>
    <dbReference type="NCBI Taxonomy" id="1499688"/>
    <lineage>
        <taxon>Bacteria</taxon>
        <taxon>Bacillati</taxon>
        <taxon>Bacillota</taxon>
        <taxon>Bacilli</taxon>
        <taxon>Bacillales</taxon>
        <taxon>Bacillaceae</taxon>
        <taxon>Neobacillus</taxon>
    </lineage>
</organism>
<dbReference type="PROSITE" id="PS51186">
    <property type="entry name" value="GNAT"/>
    <property type="match status" value="2"/>
</dbReference>
<evidence type="ECO:0000313" key="5">
    <source>
        <dbReference type="Proteomes" id="UP000199087"/>
    </source>
</evidence>
<proteinExistence type="predicted"/>
<feature type="domain" description="N-acetyltransferase" evidence="3">
    <location>
        <begin position="141"/>
        <end position="275"/>
    </location>
</feature>
<dbReference type="PANTHER" id="PTHR43420:SF44">
    <property type="entry name" value="ACETYLTRANSFERASE YPEA"/>
    <property type="match status" value="1"/>
</dbReference>
<evidence type="ECO:0000259" key="3">
    <source>
        <dbReference type="PROSITE" id="PS51186"/>
    </source>
</evidence>
<protein>
    <submittedName>
        <fullName evidence="4">GNAT family acetyltransferase</fullName>
    </submittedName>
</protein>
<dbReference type="GO" id="GO:0016747">
    <property type="term" value="F:acyltransferase activity, transferring groups other than amino-acyl groups"/>
    <property type="evidence" value="ECO:0007669"/>
    <property type="project" value="InterPro"/>
</dbReference>
<dbReference type="InterPro" id="IPR016181">
    <property type="entry name" value="Acyl_CoA_acyltransferase"/>
</dbReference>
<accession>A0A0U1NUU8</accession>
<dbReference type="STRING" id="1499688.BN000_01755"/>
<keyword evidence="2" id="KW-0012">Acyltransferase</keyword>
<dbReference type="RefSeq" id="WP_090633411.1">
    <property type="nucleotide sequence ID" value="NZ_CVRB01000002.1"/>
</dbReference>
<evidence type="ECO:0000256" key="1">
    <source>
        <dbReference type="ARBA" id="ARBA00022679"/>
    </source>
</evidence>
<keyword evidence="5" id="KW-1185">Reference proteome</keyword>
<dbReference type="PANTHER" id="PTHR43420">
    <property type="entry name" value="ACETYLTRANSFERASE"/>
    <property type="match status" value="1"/>
</dbReference>
<name>A0A0U1NUU8_9BACI</name>
<dbReference type="Pfam" id="PF00583">
    <property type="entry name" value="Acetyltransf_1"/>
    <property type="match status" value="2"/>
</dbReference>
<gene>
    <name evidence="4" type="ORF">BN000_01755</name>
</gene>
<dbReference type="InterPro" id="IPR000182">
    <property type="entry name" value="GNAT_dom"/>
</dbReference>
<evidence type="ECO:0000313" key="4">
    <source>
        <dbReference type="EMBL" id="CRK81839.1"/>
    </source>
</evidence>